<evidence type="ECO:0000313" key="12">
    <source>
        <dbReference type="EMBL" id="KHQ54543.1"/>
    </source>
</evidence>
<dbReference type="GO" id="GO:0005507">
    <property type="term" value="F:copper ion binding"/>
    <property type="evidence" value="ECO:0007669"/>
    <property type="project" value="UniProtKB-UniRule"/>
</dbReference>
<evidence type="ECO:0000313" key="13">
    <source>
        <dbReference type="Proteomes" id="UP000030960"/>
    </source>
</evidence>
<dbReference type="STRING" id="561184.SAMN05216376_105310"/>
<dbReference type="Gene3D" id="2.60.40.420">
    <property type="entry name" value="Cupredoxins - blue copper proteins"/>
    <property type="match status" value="1"/>
</dbReference>
<dbReference type="InterPro" id="IPR002386">
    <property type="entry name" value="Amicyanin/Pseudoazurin"/>
</dbReference>
<dbReference type="InterPro" id="IPR008972">
    <property type="entry name" value="Cupredoxin"/>
</dbReference>
<feature type="signal peptide" evidence="10">
    <location>
        <begin position="1"/>
        <end position="30"/>
    </location>
</feature>
<evidence type="ECO:0000256" key="6">
    <source>
        <dbReference type="ARBA" id="ARBA00022982"/>
    </source>
</evidence>
<evidence type="ECO:0000259" key="11">
    <source>
        <dbReference type="Pfam" id="PF00127"/>
    </source>
</evidence>
<feature type="domain" description="Blue (type 1) copper" evidence="11">
    <location>
        <begin position="51"/>
        <end position="126"/>
    </location>
</feature>
<evidence type="ECO:0000256" key="8">
    <source>
        <dbReference type="NCBIfam" id="TIGR02375"/>
    </source>
</evidence>
<dbReference type="Proteomes" id="UP000030960">
    <property type="component" value="Unassembled WGS sequence"/>
</dbReference>
<dbReference type="EMBL" id="JSUQ01000003">
    <property type="protein sequence ID" value="KHQ54543.1"/>
    <property type="molecule type" value="Genomic_DNA"/>
</dbReference>
<dbReference type="PATRIC" id="fig|1515334.3.peg.1142"/>
<keyword evidence="3" id="KW-0813">Transport</keyword>
<dbReference type="PROSITE" id="PS00196">
    <property type="entry name" value="COPPER_BLUE"/>
    <property type="match status" value="1"/>
</dbReference>
<dbReference type="InterPro" id="IPR006311">
    <property type="entry name" value="TAT_signal"/>
</dbReference>
<dbReference type="CDD" id="cd04218">
    <property type="entry name" value="Pseudoazurin"/>
    <property type="match status" value="1"/>
</dbReference>
<comment type="cofactor">
    <cofactor evidence="9">
        <name>Cu cation</name>
        <dbReference type="ChEBI" id="CHEBI:23378"/>
    </cofactor>
    <text evidence="9">Binds 1 copper ion per subunit.</text>
</comment>
<dbReference type="SUPFAM" id="SSF49503">
    <property type="entry name" value="Cupredoxins"/>
    <property type="match status" value="1"/>
</dbReference>
<evidence type="ECO:0000256" key="4">
    <source>
        <dbReference type="ARBA" id="ARBA00022723"/>
    </source>
</evidence>
<accession>A0A0B3S6F8</accession>
<dbReference type="NCBIfam" id="TIGR02375">
    <property type="entry name" value="pseudoazurin"/>
    <property type="match status" value="1"/>
</dbReference>
<evidence type="ECO:0000256" key="2">
    <source>
        <dbReference type="ARBA" id="ARBA00016984"/>
    </source>
</evidence>
<dbReference type="Pfam" id="PF00127">
    <property type="entry name" value="Copper-bind"/>
    <property type="match status" value="1"/>
</dbReference>
<dbReference type="PRINTS" id="PR00155">
    <property type="entry name" value="AMICYANIN"/>
</dbReference>
<evidence type="ECO:0000256" key="3">
    <source>
        <dbReference type="ARBA" id="ARBA00022448"/>
    </source>
</evidence>
<feature type="binding site" evidence="9">
    <location>
        <position position="112"/>
    </location>
    <ligand>
        <name>Cu cation</name>
        <dbReference type="ChEBI" id="CHEBI:23378"/>
    </ligand>
</feature>
<dbReference type="PROSITE" id="PS51318">
    <property type="entry name" value="TAT"/>
    <property type="match status" value="1"/>
</dbReference>
<feature type="binding site" evidence="9">
    <location>
        <position position="74"/>
    </location>
    <ligand>
        <name>Cu cation</name>
        <dbReference type="ChEBI" id="CHEBI:23378"/>
    </ligand>
</feature>
<evidence type="ECO:0000256" key="7">
    <source>
        <dbReference type="ARBA" id="ARBA00023008"/>
    </source>
</evidence>
<keyword evidence="7 9" id="KW-0186">Copper</keyword>
<dbReference type="InterPro" id="IPR000923">
    <property type="entry name" value="BlueCu_1"/>
</dbReference>
<proteinExistence type="predicted"/>
<keyword evidence="10" id="KW-0732">Signal</keyword>
<keyword evidence="13" id="KW-1185">Reference proteome</keyword>
<evidence type="ECO:0000256" key="5">
    <source>
        <dbReference type="ARBA" id="ARBA00022764"/>
    </source>
</evidence>
<dbReference type="GO" id="GO:0042597">
    <property type="term" value="C:periplasmic space"/>
    <property type="evidence" value="ECO:0007669"/>
    <property type="project" value="UniProtKB-SubCell"/>
</dbReference>
<keyword evidence="4 9" id="KW-0479">Metal-binding</keyword>
<dbReference type="GO" id="GO:0009055">
    <property type="term" value="F:electron transfer activity"/>
    <property type="evidence" value="ECO:0007669"/>
    <property type="project" value="InterPro"/>
</dbReference>
<comment type="subcellular location">
    <subcellularLocation>
        <location evidence="1">Periplasm</location>
    </subcellularLocation>
</comment>
<dbReference type="InterPro" id="IPR028871">
    <property type="entry name" value="BlueCu_1_BS"/>
</dbReference>
<dbReference type="InterPro" id="IPR001235">
    <property type="entry name" value="Copper_blue_Plastocyanin"/>
</dbReference>
<protein>
    <recommendedName>
        <fullName evidence="2 8">Pseudoazurin</fullName>
    </recommendedName>
</protein>
<feature type="binding site" evidence="9">
    <location>
        <position position="115"/>
    </location>
    <ligand>
        <name>Cu cation</name>
        <dbReference type="ChEBI" id="CHEBI:23378"/>
    </ligand>
</feature>
<feature type="chain" id="PRO_5002084917" description="Pseudoazurin" evidence="10">
    <location>
        <begin position="31"/>
        <end position="165"/>
    </location>
</feature>
<evidence type="ECO:0000256" key="10">
    <source>
        <dbReference type="SAM" id="SignalP"/>
    </source>
</evidence>
<dbReference type="RefSeq" id="WP_223306161.1">
    <property type="nucleotide sequence ID" value="NZ_JSUQ01000003.1"/>
</dbReference>
<dbReference type="PRINTS" id="PR00156">
    <property type="entry name" value="COPPERBLUE"/>
</dbReference>
<comment type="caution">
    <text evidence="12">The sequence shown here is derived from an EMBL/GenBank/DDBJ whole genome shotgun (WGS) entry which is preliminary data.</text>
</comment>
<evidence type="ECO:0000256" key="1">
    <source>
        <dbReference type="ARBA" id="ARBA00004418"/>
    </source>
</evidence>
<dbReference type="InterPro" id="IPR012745">
    <property type="entry name" value="Pseudoazurin"/>
</dbReference>
<evidence type="ECO:0000256" key="9">
    <source>
        <dbReference type="PIRSR" id="PIRSR602386-1"/>
    </source>
</evidence>
<gene>
    <name evidence="12" type="ORF">OA50_01139</name>
</gene>
<dbReference type="AlphaFoldDB" id="A0A0B3S6F8"/>
<feature type="binding site" evidence="9">
    <location>
        <position position="120"/>
    </location>
    <ligand>
        <name>Cu cation</name>
        <dbReference type="ChEBI" id="CHEBI:23378"/>
    </ligand>
</feature>
<sequence length="165" mass="18096">MTRFITRRTALLSAAASATLALTLPGRVLAATTHEIQMLNQHPEDRKLRQVFFPRIAVIEPGDSVKFLATDKGHNAQSADDMIPDGAEPFRGRINEEIEVTFDSPGFYGYQCQPHYAVGMVGLIVVRGDGMMDNLEAAKAARHRGKARAVWGDIWAEVDGMDLSA</sequence>
<organism evidence="12 13">
    <name type="scientific">Mameliella alba</name>
    <dbReference type="NCBI Taxonomy" id="561184"/>
    <lineage>
        <taxon>Bacteria</taxon>
        <taxon>Pseudomonadati</taxon>
        <taxon>Pseudomonadota</taxon>
        <taxon>Alphaproteobacteria</taxon>
        <taxon>Rhodobacterales</taxon>
        <taxon>Roseobacteraceae</taxon>
        <taxon>Mameliella</taxon>
    </lineage>
</organism>
<name>A0A0B3S6F8_9RHOB</name>
<keyword evidence="5" id="KW-0574">Periplasm</keyword>
<reference evidence="12 13" key="1">
    <citation type="submission" date="2014-10" db="EMBL/GenBank/DDBJ databases">
        <title>Genome sequence of Ponticoccus sp. strain UMTAT08 isolated from clonal culture of toxic dinoflagellate Alexandrium tamiyavanichii.</title>
        <authorList>
            <person name="Gan H.Y."/>
            <person name="Muhd D.-D."/>
            <person name="Mohd Noor M.E."/>
            <person name="Yeong Y.S."/>
            <person name="Usup G."/>
        </authorList>
    </citation>
    <scope>NUCLEOTIDE SEQUENCE [LARGE SCALE GENOMIC DNA]</scope>
    <source>
        <strain evidence="12 13">UMTAT08</strain>
    </source>
</reference>
<keyword evidence="6" id="KW-0249">Electron transport</keyword>